<evidence type="ECO:0000256" key="1">
    <source>
        <dbReference type="ARBA" id="ARBA00006846"/>
    </source>
</evidence>
<accession>A0A8C2KYF0</accession>
<dbReference type="Ensembl" id="ENSCCRT00020125354.1">
    <property type="protein sequence ID" value="ENSCCRP00020114925.1"/>
    <property type="gene ID" value="ENSCCRG00020051927.1"/>
</dbReference>
<dbReference type="GO" id="GO:0003677">
    <property type="term" value="F:DNA binding"/>
    <property type="evidence" value="ECO:0007669"/>
    <property type="project" value="InterPro"/>
</dbReference>
<dbReference type="SUPFAM" id="SSF47113">
    <property type="entry name" value="Histone-fold"/>
    <property type="match status" value="1"/>
</dbReference>
<name>A0A8C2KYF0_CYPCA</name>
<evidence type="ECO:0000313" key="3">
    <source>
        <dbReference type="Ensembl" id="ENSCCRP00020114925.1"/>
    </source>
</evidence>
<dbReference type="AlphaFoldDB" id="A0A8C2KYF0"/>
<protein>
    <recommendedName>
        <fullName evidence="2">Core Histone H2A/H2B/H3 domain-containing protein</fullName>
    </recommendedName>
</protein>
<comment type="similarity">
    <text evidence="1">Belongs to the histone H2B family.</text>
</comment>
<dbReference type="Proteomes" id="UP000694700">
    <property type="component" value="Unplaced"/>
</dbReference>
<dbReference type="InterPro" id="IPR009072">
    <property type="entry name" value="Histone-fold"/>
</dbReference>
<evidence type="ECO:0000259" key="2">
    <source>
        <dbReference type="Pfam" id="PF00125"/>
    </source>
</evidence>
<dbReference type="GO" id="GO:0000786">
    <property type="term" value="C:nucleosome"/>
    <property type="evidence" value="ECO:0007669"/>
    <property type="project" value="InterPro"/>
</dbReference>
<dbReference type="InterPro" id="IPR007125">
    <property type="entry name" value="H2A/H2B/H3"/>
</dbReference>
<dbReference type="Pfam" id="PF00125">
    <property type="entry name" value="Histone"/>
    <property type="match status" value="1"/>
</dbReference>
<dbReference type="GO" id="GO:0030527">
    <property type="term" value="F:structural constituent of chromatin"/>
    <property type="evidence" value="ECO:0007669"/>
    <property type="project" value="InterPro"/>
</dbReference>
<dbReference type="Proteomes" id="UP000694701">
    <property type="component" value="Unplaced"/>
</dbReference>
<dbReference type="Gene3D" id="1.10.20.10">
    <property type="entry name" value="Histone, subunit A"/>
    <property type="match status" value="1"/>
</dbReference>
<dbReference type="Ensembl" id="ENSCCRT00015068964.1">
    <property type="protein sequence ID" value="ENSCCRP00015066785.1"/>
    <property type="gene ID" value="ENSCCRG00015027200.1"/>
</dbReference>
<sequence>MSIMNLFVNDVFERITTEASRLKHYNKRSTITSREVKFISTTTTTKK</sequence>
<reference evidence="3" key="1">
    <citation type="submission" date="2025-05" db="UniProtKB">
        <authorList>
            <consortium name="Ensembl"/>
        </authorList>
    </citation>
    <scope>IDENTIFICATION</scope>
</reference>
<dbReference type="InterPro" id="IPR000558">
    <property type="entry name" value="Histone_H2B"/>
</dbReference>
<dbReference type="PANTHER" id="PTHR23428">
    <property type="entry name" value="HISTONE H2B"/>
    <property type="match status" value="1"/>
</dbReference>
<feature type="domain" description="Core Histone H2A/H2B/H3" evidence="2">
    <location>
        <begin position="1"/>
        <end position="38"/>
    </location>
</feature>
<proteinExistence type="inferred from homology"/>
<evidence type="ECO:0000313" key="4">
    <source>
        <dbReference type="Proteomes" id="UP000694701"/>
    </source>
</evidence>
<dbReference type="GO" id="GO:0046982">
    <property type="term" value="F:protein heterodimerization activity"/>
    <property type="evidence" value="ECO:0007669"/>
    <property type="project" value="InterPro"/>
</dbReference>
<organism evidence="3 4">
    <name type="scientific">Cyprinus carpio</name>
    <name type="common">Common carp</name>
    <dbReference type="NCBI Taxonomy" id="7962"/>
    <lineage>
        <taxon>Eukaryota</taxon>
        <taxon>Metazoa</taxon>
        <taxon>Chordata</taxon>
        <taxon>Craniata</taxon>
        <taxon>Vertebrata</taxon>
        <taxon>Euteleostomi</taxon>
        <taxon>Actinopterygii</taxon>
        <taxon>Neopterygii</taxon>
        <taxon>Teleostei</taxon>
        <taxon>Ostariophysi</taxon>
        <taxon>Cypriniformes</taxon>
        <taxon>Cyprinidae</taxon>
        <taxon>Cyprininae</taxon>
        <taxon>Cyprinus</taxon>
    </lineage>
</organism>